<dbReference type="Proteomes" id="UP000596063">
    <property type="component" value="Chromosome"/>
</dbReference>
<reference evidence="7 8" key="1">
    <citation type="submission" date="2020-12" db="EMBL/GenBank/DDBJ databases">
        <authorList>
            <person name="Shan Y."/>
        </authorList>
    </citation>
    <scope>NUCLEOTIDE SEQUENCE [LARGE SCALE GENOMIC DNA]</scope>
    <source>
        <strain evidence="8">csc3.9</strain>
    </source>
</reference>
<proteinExistence type="inferred from homology"/>
<dbReference type="EMBL" id="CP066167">
    <property type="protein sequence ID" value="QQD17964.1"/>
    <property type="molecule type" value="Genomic_DNA"/>
</dbReference>
<evidence type="ECO:0000256" key="4">
    <source>
        <dbReference type="ARBA" id="ARBA00023163"/>
    </source>
</evidence>
<dbReference type="InterPro" id="IPR058163">
    <property type="entry name" value="LysR-type_TF_proteobact-type"/>
</dbReference>
<organism evidence="7 8">
    <name type="scientific">Spongiibacter nanhainus</name>
    <dbReference type="NCBI Taxonomy" id="2794344"/>
    <lineage>
        <taxon>Bacteria</taxon>
        <taxon>Pseudomonadati</taxon>
        <taxon>Pseudomonadota</taxon>
        <taxon>Gammaproteobacteria</taxon>
        <taxon>Cellvibrionales</taxon>
        <taxon>Spongiibacteraceae</taxon>
        <taxon>Spongiibacter</taxon>
    </lineage>
</organism>
<keyword evidence="2" id="KW-0805">Transcription regulation</keyword>
<dbReference type="Pfam" id="PF03466">
    <property type="entry name" value="LysR_substrate"/>
    <property type="match status" value="1"/>
</dbReference>
<dbReference type="FunFam" id="1.10.10.10:FF:000001">
    <property type="entry name" value="LysR family transcriptional regulator"/>
    <property type="match status" value="1"/>
</dbReference>
<feature type="chain" id="PRO_5032794139" evidence="5">
    <location>
        <begin position="29"/>
        <end position="356"/>
    </location>
</feature>
<dbReference type="SUPFAM" id="SSF46785">
    <property type="entry name" value="Winged helix' DNA-binding domain"/>
    <property type="match status" value="1"/>
</dbReference>
<dbReference type="PROSITE" id="PS50931">
    <property type="entry name" value="HTH_LYSR"/>
    <property type="match status" value="1"/>
</dbReference>
<evidence type="ECO:0000256" key="3">
    <source>
        <dbReference type="ARBA" id="ARBA00023125"/>
    </source>
</evidence>
<feature type="domain" description="HTH lysR-type" evidence="6">
    <location>
        <begin position="66"/>
        <end position="117"/>
    </location>
</feature>
<dbReference type="Gene3D" id="3.40.190.290">
    <property type="match status" value="1"/>
</dbReference>
<dbReference type="InterPro" id="IPR000847">
    <property type="entry name" value="LysR_HTH_N"/>
</dbReference>
<keyword evidence="8" id="KW-1185">Reference proteome</keyword>
<dbReference type="SUPFAM" id="SSF53850">
    <property type="entry name" value="Periplasmic binding protein-like II"/>
    <property type="match status" value="1"/>
</dbReference>
<keyword evidence="5" id="KW-0732">Signal</keyword>
<dbReference type="KEGG" id="snan:I6N98_16725"/>
<evidence type="ECO:0000313" key="8">
    <source>
        <dbReference type="Proteomes" id="UP000596063"/>
    </source>
</evidence>
<gene>
    <name evidence="7" type="ORF">I6N98_16725</name>
</gene>
<dbReference type="AlphaFoldDB" id="A0A7T4R033"/>
<dbReference type="PRINTS" id="PR00039">
    <property type="entry name" value="HTHLYSR"/>
</dbReference>
<dbReference type="PANTHER" id="PTHR30537:SF10">
    <property type="entry name" value="TRANSCRIPTIONAL REGULATOR-RELATED"/>
    <property type="match status" value="1"/>
</dbReference>
<evidence type="ECO:0000259" key="6">
    <source>
        <dbReference type="PROSITE" id="PS50931"/>
    </source>
</evidence>
<dbReference type="Gene3D" id="1.10.10.10">
    <property type="entry name" value="Winged helix-like DNA-binding domain superfamily/Winged helix DNA-binding domain"/>
    <property type="match status" value="1"/>
</dbReference>
<dbReference type="Pfam" id="PF00126">
    <property type="entry name" value="HTH_1"/>
    <property type="match status" value="1"/>
</dbReference>
<dbReference type="PANTHER" id="PTHR30537">
    <property type="entry name" value="HTH-TYPE TRANSCRIPTIONAL REGULATOR"/>
    <property type="match status" value="1"/>
</dbReference>
<dbReference type="GO" id="GO:0043565">
    <property type="term" value="F:sequence-specific DNA binding"/>
    <property type="evidence" value="ECO:0007669"/>
    <property type="project" value="TreeGrafter"/>
</dbReference>
<dbReference type="InterPro" id="IPR036390">
    <property type="entry name" value="WH_DNA-bd_sf"/>
</dbReference>
<comment type="similarity">
    <text evidence="1">Belongs to the LysR transcriptional regulatory family.</text>
</comment>
<evidence type="ECO:0000313" key="7">
    <source>
        <dbReference type="EMBL" id="QQD17964.1"/>
    </source>
</evidence>
<evidence type="ECO:0000256" key="2">
    <source>
        <dbReference type="ARBA" id="ARBA00023015"/>
    </source>
</evidence>
<feature type="signal peptide" evidence="5">
    <location>
        <begin position="1"/>
        <end position="28"/>
    </location>
</feature>
<dbReference type="FunFam" id="3.40.190.290:FF:000001">
    <property type="entry name" value="Transcriptional regulator, LysR family"/>
    <property type="match status" value="1"/>
</dbReference>
<dbReference type="GO" id="GO:0006351">
    <property type="term" value="P:DNA-templated transcription"/>
    <property type="evidence" value="ECO:0007669"/>
    <property type="project" value="TreeGrafter"/>
</dbReference>
<dbReference type="InterPro" id="IPR005119">
    <property type="entry name" value="LysR_subst-bd"/>
</dbReference>
<dbReference type="InterPro" id="IPR036388">
    <property type="entry name" value="WH-like_DNA-bd_sf"/>
</dbReference>
<keyword evidence="3" id="KW-0238">DNA-binding</keyword>
<accession>A0A7T4R033</accession>
<keyword evidence="4" id="KW-0804">Transcription</keyword>
<evidence type="ECO:0000256" key="5">
    <source>
        <dbReference type="SAM" id="SignalP"/>
    </source>
</evidence>
<protein>
    <submittedName>
        <fullName evidence="7">LysR family transcriptional regulator</fullName>
    </submittedName>
</protein>
<sequence length="356" mass="39782">MISRGLPASRATAALVLIVRLLNTPSVAASVTNADRCIIDENYNSLLLCENNYVEGRPLKRWEAVEAFVQVVDVGSFSAAAEVLGVSKSHVSRRVSELENRLGTQLLNRTTRRLALTETGRAYYQRCRGVLVQMEEAEQAVIDLQDTPRGTLRVTVAGAFGERYVAPAATHFMQQHHHLDVHLDFTNRNVDLVEEGYDLAIRSGVLKDSSLIARRIAGRPLKICGSRDYLARYGVPDSIPALKHHSCLIGSLPTWRFRDSAGHHTDVKLEGRWRSNNGHALLEAAKRGLGLVQLPSFYVREDVQAGRLQSVMEAFQPADTAIWAVYPSNRHLSPKVRLFVEHLIQWCESDPALRYQ</sequence>
<evidence type="ECO:0000256" key="1">
    <source>
        <dbReference type="ARBA" id="ARBA00009437"/>
    </source>
</evidence>
<name>A0A7T4R033_9GAMM</name>
<dbReference type="GO" id="GO:0003700">
    <property type="term" value="F:DNA-binding transcription factor activity"/>
    <property type="evidence" value="ECO:0007669"/>
    <property type="project" value="InterPro"/>
</dbReference>